<dbReference type="Proteomes" id="UP001153618">
    <property type="component" value="Unassembled WGS sequence"/>
</dbReference>
<evidence type="ECO:0008006" key="7">
    <source>
        <dbReference type="Google" id="ProtNLM"/>
    </source>
</evidence>
<evidence type="ECO:0000313" key="6">
    <source>
        <dbReference type="Proteomes" id="UP001153618"/>
    </source>
</evidence>
<dbReference type="InterPro" id="IPR020904">
    <property type="entry name" value="Sc_DH/Rdtase_CS"/>
</dbReference>
<dbReference type="GO" id="GO:0006633">
    <property type="term" value="P:fatty acid biosynthetic process"/>
    <property type="evidence" value="ECO:0007669"/>
    <property type="project" value="TreeGrafter"/>
</dbReference>
<gene>
    <name evidence="5" type="ORF">POLS_LOCUS6005</name>
</gene>
<evidence type="ECO:0000256" key="3">
    <source>
        <dbReference type="ARBA" id="ARBA00023002"/>
    </source>
</evidence>
<keyword evidence="3" id="KW-0560">Oxidoreductase</keyword>
<name>A0A9W4MTZ6_PENOL</name>
<comment type="caution">
    <text evidence="5">The sequence shown here is derived from an EMBL/GenBank/DDBJ whole genome shotgun (WGS) entry which is preliminary data.</text>
</comment>
<dbReference type="AlphaFoldDB" id="A0A9W4MTZ6"/>
<evidence type="ECO:0000313" key="5">
    <source>
        <dbReference type="EMBL" id="CAG8148315.1"/>
    </source>
</evidence>
<dbReference type="PRINTS" id="PR00081">
    <property type="entry name" value="GDHRDH"/>
</dbReference>
<dbReference type="GO" id="GO:0048038">
    <property type="term" value="F:quinone binding"/>
    <property type="evidence" value="ECO:0007669"/>
    <property type="project" value="TreeGrafter"/>
</dbReference>
<dbReference type="SUPFAM" id="SSF51735">
    <property type="entry name" value="NAD(P)-binding Rossmann-fold domains"/>
    <property type="match status" value="1"/>
</dbReference>
<proteinExistence type="inferred from homology"/>
<evidence type="ECO:0000256" key="4">
    <source>
        <dbReference type="RuleBase" id="RU000363"/>
    </source>
</evidence>
<dbReference type="GO" id="GO:0016616">
    <property type="term" value="F:oxidoreductase activity, acting on the CH-OH group of donors, NAD or NADP as acceptor"/>
    <property type="evidence" value="ECO:0007669"/>
    <property type="project" value="TreeGrafter"/>
</dbReference>
<dbReference type="InterPro" id="IPR002347">
    <property type="entry name" value="SDR_fam"/>
</dbReference>
<dbReference type="InterPro" id="IPR036291">
    <property type="entry name" value="NAD(P)-bd_dom_sf"/>
</dbReference>
<organism evidence="5 6">
    <name type="scientific">Penicillium olsonii</name>
    <dbReference type="NCBI Taxonomy" id="99116"/>
    <lineage>
        <taxon>Eukaryota</taxon>
        <taxon>Fungi</taxon>
        <taxon>Dikarya</taxon>
        <taxon>Ascomycota</taxon>
        <taxon>Pezizomycotina</taxon>
        <taxon>Eurotiomycetes</taxon>
        <taxon>Eurotiomycetidae</taxon>
        <taxon>Eurotiales</taxon>
        <taxon>Aspergillaceae</taxon>
        <taxon>Penicillium</taxon>
    </lineage>
</organism>
<dbReference type="EMBL" id="CAJVOS010000031">
    <property type="protein sequence ID" value="CAG8148315.1"/>
    <property type="molecule type" value="Genomic_DNA"/>
</dbReference>
<dbReference type="Pfam" id="PF13561">
    <property type="entry name" value="adh_short_C2"/>
    <property type="match status" value="1"/>
</dbReference>
<reference evidence="5" key="1">
    <citation type="submission" date="2021-07" db="EMBL/GenBank/DDBJ databases">
        <authorList>
            <person name="Branca A.L. A."/>
        </authorList>
    </citation>
    <scope>NUCLEOTIDE SEQUENCE</scope>
</reference>
<accession>A0A9W4MTZ6</accession>
<dbReference type="PRINTS" id="PR00080">
    <property type="entry name" value="SDRFAMILY"/>
</dbReference>
<dbReference type="FunFam" id="3.40.50.720:FF:000563">
    <property type="entry name" value="3-oxoacyl-acyl carrier protein reductase"/>
    <property type="match status" value="1"/>
</dbReference>
<dbReference type="Gene3D" id="3.40.50.720">
    <property type="entry name" value="NAD(P)-binding Rossmann-like Domain"/>
    <property type="match status" value="1"/>
</dbReference>
<dbReference type="PANTHER" id="PTHR42760:SF133">
    <property type="entry name" value="3-OXOACYL-[ACYL-CARRIER-PROTEIN] REDUCTASE"/>
    <property type="match status" value="1"/>
</dbReference>
<evidence type="ECO:0000256" key="1">
    <source>
        <dbReference type="ARBA" id="ARBA00006484"/>
    </source>
</evidence>
<dbReference type="PANTHER" id="PTHR42760">
    <property type="entry name" value="SHORT-CHAIN DEHYDROGENASES/REDUCTASES FAMILY MEMBER"/>
    <property type="match status" value="1"/>
</dbReference>
<protein>
    <recommendedName>
        <fullName evidence="7">3-oxoacyl-acyl carrier protein reductase</fullName>
    </recommendedName>
</protein>
<dbReference type="PROSITE" id="PS00061">
    <property type="entry name" value="ADH_SHORT"/>
    <property type="match status" value="1"/>
</dbReference>
<sequence>MILRLRTIMTHSTALSRLGVSRNSVFLSQTLTSLSHGEIATRVTLRSPRYITRSLSSQANNSDINNAFQPGRRLSGRKCLITGGTSGIGYAIAERFLQEGASTIVLVGRSHKRLEEAASRLAPFTNVPAEENDGVVATRAPEEDAPHSPPGNICLLVGDVSDAGSWMRELEKEMANVDILVNAAGISISNILPRSELEDISTILRTNLEGAMLTSRALMRAAIRSRIRNRSDPAVGQRVPSKCIINVSSLLALKGGTGAVPYAASKAGLLGLTRSIAAEASASMKDIVIRSNAIVPGYIETPMVADFTPGETSRLKALIPLHRFGDAREIADAAVFLAQNEYANNCVLNLDGGLSAV</sequence>
<keyword evidence="2" id="KW-0521">NADP</keyword>
<keyword evidence="6" id="KW-1185">Reference proteome</keyword>
<comment type="similarity">
    <text evidence="1 4">Belongs to the short-chain dehydrogenases/reductases (SDR) family.</text>
</comment>
<dbReference type="OrthoDB" id="47007at2759"/>
<dbReference type="Pfam" id="PF00106">
    <property type="entry name" value="adh_short"/>
    <property type="match status" value="1"/>
</dbReference>
<evidence type="ECO:0000256" key="2">
    <source>
        <dbReference type="ARBA" id="ARBA00022857"/>
    </source>
</evidence>